<gene>
    <name evidence="1" type="ORF">HMPREF9304_11205</name>
</gene>
<evidence type="ECO:0008006" key="3">
    <source>
        <dbReference type="Google" id="ProtNLM"/>
    </source>
</evidence>
<comment type="caution">
    <text evidence="1">The sequence shown here is derived from an EMBL/GenBank/DDBJ whole genome shotgun (WGS) entry which is preliminary data.</text>
</comment>
<organism evidence="1 2">
    <name type="scientific">Hoylesella timonensis S9-PR14</name>
    <dbReference type="NCBI Taxonomy" id="1401062"/>
    <lineage>
        <taxon>Bacteria</taxon>
        <taxon>Pseudomonadati</taxon>
        <taxon>Bacteroidota</taxon>
        <taxon>Bacteroidia</taxon>
        <taxon>Bacteroidales</taxon>
        <taxon>Prevotellaceae</taxon>
        <taxon>Hoylesella</taxon>
    </lineage>
</organism>
<accession>A0A098YPT6</accession>
<dbReference type="Proteomes" id="UP000029723">
    <property type="component" value="Unassembled WGS sequence"/>
</dbReference>
<dbReference type="OrthoDB" id="9768685at2"/>
<evidence type="ECO:0000313" key="2">
    <source>
        <dbReference type="Proteomes" id="UP000029723"/>
    </source>
</evidence>
<proteinExistence type="predicted"/>
<protein>
    <recommendedName>
        <fullName evidence="3">Glycosyl transferase</fullName>
    </recommendedName>
</protein>
<name>A0A098YPT6_9BACT</name>
<reference evidence="1 2" key="1">
    <citation type="submission" date="2014-07" db="EMBL/GenBank/DDBJ databases">
        <authorList>
            <person name="McCorrison J."/>
            <person name="Sanka R."/>
            <person name="Torralba M."/>
            <person name="Gillis M."/>
            <person name="Haft D.H."/>
            <person name="Methe B."/>
            <person name="Sutton G."/>
            <person name="Nelson K.E."/>
        </authorList>
    </citation>
    <scope>NUCLEOTIDE SEQUENCE [LARGE SCALE GENOMIC DNA]</scope>
    <source>
        <strain evidence="1 2">S9-PR14</strain>
    </source>
</reference>
<sequence>MDKIKEEYNGLRINAYVINLPERIDRRKYIETQFFNRPEFLLHFIEAETDKIGAVGLWKSIVKIIKHALENTSDDVIVICEDDHTFTEDYNREVFFEYIIKGALYNTQILFGGIGGVHNIVSVTKNLYWVDMIWCTQFIVIYRDAFLPIINATFSERDVADEFLSKILPNKLAIWPFISVQSEFGYSDVTENNAQTGMLKSLFENTYKRFERYNAIKQRLNQ</sequence>
<dbReference type="RefSeq" id="WP_036880529.1">
    <property type="nucleotide sequence ID" value="NZ_JRPQ01000164.1"/>
</dbReference>
<dbReference type="EMBL" id="JRPQ01000164">
    <property type="protein sequence ID" value="KGI21272.1"/>
    <property type="molecule type" value="Genomic_DNA"/>
</dbReference>
<evidence type="ECO:0000313" key="1">
    <source>
        <dbReference type="EMBL" id="KGI21272.1"/>
    </source>
</evidence>
<dbReference type="AlphaFoldDB" id="A0A098YPT6"/>